<sequence length="135" mass="14980">MNFVSQPERLRSLEAECQLLHHQLIDTARTSSQRIAALESENLCLRMELARAKRQFAPRLYVDLPRPHFSSERASSSSSASTQPTIAAITPVASMRINNLSLDYTNFLARPVLGFQSVNYPSGSTPPNGDSHLPQ</sequence>
<dbReference type="EMBL" id="JAXUIC010000012">
    <property type="protein sequence ID" value="KAK4559947.1"/>
    <property type="molecule type" value="Genomic_DNA"/>
</dbReference>
<accession>A0AAN7I9C9</accession>
<proteinExistence type="predicted"/>
<dbReference type="AlphaFoldDB" id="A0AAN7I9C9"/>
<reference evidence="1 2" key="1">
    <citation type="journal article" date="2023" name="G3 (Bethesda)">
        <title>A haplotype-resolved chromosome-scale genome for Quercus rubra L. provides insights into the genetics of adaptive traits for red oak species.</title>
        <authorList>
            <person name="Kapoor B."/>
            <person name="Jenkins J."/>
            <person name="Schmutz J."/>
            <person name="Zhebentyayeva T."/>
            <person name="Kuelheim C."/>
            <person name="Coggeshall M."/>
            <person name="Heim C."/>
            <person name="Lasky J.R."/>
            <person name="Leites L."/>
            <person name="Islam-Faridi N."/>
            <person name="Romero-Severson J."/>
            <person name="DeLeo V.L."/>
            <person name="Lucas S.M."/>
            <person name="Lazic D."/>
            <person name="Gailing O."/>
            <person name="Carlson J."/>
            <person name="Staton M."/>
        </authorList>
    </citation>
    <scope>NUCLEOTIDE SEQUENCE [LARGE SCALE GENOMIC DNA]</scope>
    <source>
        <strain evidence="1">Pseudo-F2</strain>
    </source>
</reference>
<evidence type="ECO:0000313" key="2">
    <source>
        <dbReference type="Proteomes" id="UP001324115"/>
    </source>
</evidence>
<gene>
    <name evidence="1" type="ORF">RGQ29_008942</name>
</gene>
<organism evidence="1 2">
    <name type="scientific">Quercus rubra</name>
    <name type="common">Northern red oak</name>
    <name type="synonym">Quercus borealis</name>
    <dbReference type="NCBI Taxonomy" id="3512"/>
    <lineage>
        <taxon>Eukaryota</taxon>
        <taxon>Viridiplantae</taxon>
        <taxon>Streptophyta</taxon>
        <taxon>Embryophyta</taxon>
        <taxon>Tracheophyta</taxon>
        <taxon>Spermatophyta</taxon>
        <taxon>Magnoliopsida</taxon>
        <taxon>eudicotyledons</taxon>
        <taxon>Gunneridae</taxon>
        <taxon>Pentapetalae</taxon>
        <taxon>rosids</taxon>
        <taxon>fabids</taxon>
        <taxon>Fagales</taxon>
        <taxon>Fagaceae</taxon>
        <taxon>Quercus</taxon>
    </lineage>
</organism>
<keyword evidence="2" id="KW-1185">Reference proteome</keyword>
<evidence type="ECO:0000313" key="1">
    <source>
        <dbReference type="EMBL" id="KAK4559947.1"/>
    </source>
</evidence>
<comment type="caution">
    <text evidence="1">The sequence shown here is derived from an EMBL/GenBank/DDBJ whole genome shotgun (WGS) entry which is preliminary data.</text>
</comment>
<protein>
    <submittedName>
        <fullName evidence="1">Uncharacterized protein</fullName>
    </submittedName>
</protein>
<dbReference type="Proteomes" id="UP001324115">
    <property type="component" value="Unassembled WGS sequence"/>
</dbReference>
<name>A0AAN7I9C9_QUERU</name>